<dbReference type="Proteomes" id="UP001342826">
    <property type="component" value="Unassembled WGS sequence"/>
</dbReference>
<dbReference type="InterPro" id="IPR036983">
    <property type="entry name" value="AIM24_sf"/>
</dbReference>
<accession>A0ABU6NU13</accession>
<gene>
    <name evidence="1" type="ORF">P9271_04725</name>
</gene>
<dbReference type="InterPro" id="IPR016031">
    <property type="entry name" value="Trp_RNA-bd_attenuator-like_dom"/>
</dbReference>
<dbReference type="InterPro" id="IPR002838">
    <property type="entry name" value="AIM24"/>
</dbReference>
<dbReference type="GeneID" id="301142270"/>
<dbReference type="RefSeq" id="WP_066232840.1">
    <property type="nucleotide sequence ID" value="NZ_JARTFQ010000005.1"/>
</dbReference>
<proteinExistence type="predicted"/>
<reference evidence="1 2" key="1">
    <citation type="submission" date="2023-03" db="EMBL/GenBank/DDBJ databases">
        <title>Bacillus Genome Sequencing.</title>
        <authorList>
            <person name="Dunlap C."/>
        </authorList>
    </citation>
    <scope>NUCLEOTIDE SEQUENCE [LARGE SCALE GENOMIC DNA]</scope>
    <source>
        <strain evidence="1 2">NRS-1717</strain>
    </source>
</reference>
<dbReference type="Pfam" id="PF01987">
    <property type="entry name" value="AIM24"/>
    <property type="match status" value="1"/>
</dbReference>
<dbReference type="SUPFAM" id="SSF51219">
    <property type="entry name" value="TRAP-like"/>
    <property type="match status" value="1"/>
</dbReference>
<keyword evidence="2" id="KW-1185">Reference proteome</keyword>
<comment type="caution">
    <text evidence="1">The sequence shown here is derived from an EMBL/GenBank/DDBJ whole genome shotgun (WGS) entry which is preliminary data.</text>
</comment>
<dbReference type="PANTHER" id="PTHR38074">
    <property type="entry name" value="ALTERED INHERITANCE OF MITOCHONDRIA PROTEIN 24, MITOCHONDRIAL"/>
    <property type="match status" value="1"/>
</dbReference>
<dbReference type="EMBL" id="JARTFS010000005">
    <property type="protein sequence ID" value="MED4400632.1"/>
    <property type="molecule type" value="Genomic_DNA"/>
</dbReference>
<name>A0ABU6NU13_9BACI</name>
<evidence type="ECO:0000313" key="2">
    <source>
        <dbReference type="Proteomes" id="UP001342826"/>
    </source>
</evidence>
<organism evidence="1 2">
    <name type="scientific">Metabacillus fastidiosus</name>
    <dbReference type="NCBI Taxonomy" id="1458"/>
    <lineage>
        <taxon>Bacteria</taxon>
        <taxon>Bacillati</taxon>
        <taxon>Bacillota</taxon>
        <taxon>Bacilli</taxon>
        <taxon>Bacillales</taxon>
        <taxon>Bacillaceae</taxon>
        <taxon>Metabacillus</taxon>
    </lineage>
</organism>
<protein>
    <submittedName>
        <fullName evidence="1">AIM24 family protein</fullName>
    </submittedName>
</protein>
<evidence type="ECO:0000313" key="1">
    <source>
        <dbReference type="EMBL" id="MED4400632.1"/>
    </source>
</evidence>
<dbReference type="Gene3D" id="3.60.160.10">
    <property type="entry name" value="Mitochondrial biogenesis AIM24"/>
    <property type="match status" value="1"/>
</dbReference>
<sequence length="233" mass="25802">MNRYSISQFVEHTKQQDKGEGLFELETPRMLEINLEGQIWSKMGTMVSYRGNMKFEREGILEHGIGKLFKKALTGEGTALMKVNGNGKLYLADQGKKISILHLNDEAIFVNGNDLLAFEPSISWDIKLMRKIAGMMSGGLFNVRLEGRGMIAITSHYEPLTLIVTPDNPVYTDPNATVAWSGTLSPEFVTDISLKTFLGRGSGESIQMKFSGEGFVVVQPFEEVYFGNTGSSS</sequence>
<dbReference type="PANTHER" id="PTHR38074:SF1">
    <property type="entry name" value="ALTERED INHERITANCE OF MITOCHONDRIA PROTEIN 24, MITOCHONDRIAL"/>
    <property type="match status" value="1"/>
</dbReference>